<proteinExistence type="predicted"/>
<evidence type="ECO:0000313" key="3">
    <source>
        <dbReference type="Proteomes" id="UP000078348"/>
    </source>
</evidence>
<protein>
    <submittedName>
        <fullName evidence="2">Uncharacterized protein</fullName>
    </submittedName>
</protein>
<dbReference type="AlphaFoldDB" id="A0A196SGX5"/>
<comment type="caution">
    <text evidence="2">The sequence shown here is derived from an EMBL/GenBank/DDBJ whole genome shotgun (WGS) entry which is preliminary data.</text>
</comment>
<feature type="transmembrane region" description="Helical" evidence="1">
    <location>
        <begin position="478"/>
        <end position="500"/>
    </location>
</feature>
<evidence type="ECO:0000313" key="2">
    <source>
        <dbReference type="EMBL" id="OAO15566.1"/>
    </source>
</evidence>
<name>A0A196SGX5_BLAHN</name>
<keyword evidence="1" id="KW-1133">Transmembrane helix</keyword>
<keyword evidence="1" id="KW-0472">Membrane</keyword>
<dbReference type="EMBL" id="LXWW01000129">
    <property type="protein sequence ID" value="OAO15566.1"/>
    <property type="molecule type" value="Genomic_DNA"/>
</dbReference>
<keyword evidence="3" id="KW-1185">Reference proteome</keyword>
<sequence length="530" mass="57051">MVACEFDFKYQYSIVACVNGMEVFREYTADNTGAYQAVEIAPTLNEFMGCFVSPALPAGLSMNRETCVISDMASSIGLNAYIDLLCRKITPPARPLGIGDTPAVNYMQQGSNVIAVVIVAQQTNSVLDFTVLHSGHAAAETVRAEGKNLEWTVTGCAKEGLLELKTLSFGSLPNAVGSFLAWRVENQEGSKWNRFGIHTNNAAYRFGIHTNNAANGLGFSLYGNTSKGSSLPVLAVTNASTKERARNLWEVPVAVMGFPSFRFEVDAVASTDVSVNAFMTLYCKPASTGSCPAVGDFPAVGEGQISPAACPEGFQGYAYRECANGVLGDVKNEKCEYLLPETIQYENSNMEFVLNTEVSSGKPTYKNIITEFFMQSSTPLPEGLSIDATTGKPVREMEQRAFTVRGKNPAGETIVEVTMAVRKGYCQPEGVFERTNVGEVAVYECSMQGSYVGTQKRACVLGKRDGEWQKATGNCLPIMGIVIAVVIVILVIAAVVFILLRTRKSKSVGGVKGKAAKKTQAKKTTKAVKV</sequence>
<accession>A0A196SGX5</accession>
<organism evidence="2 3">
    <name type="scientific">Blastocystis sp. subtype 1 (strain ATCC 50177 / NandII)</name>
    <dbReference type="NCBI Taxonomy" id="478820"/>
    <lineage>
        <taxon>Eukaryota</taxon>
        <taxon>Sar</taxon>
        <taxon>Stramenopiles</taxon>
        <taxon>Bigyra</taxon>
        <taxon>Opalozoa</taxon>
        <taxon>Opalinata</taxon>
        <taxon>Blastocystidae</taxon>
        <taxon>Blastocystis</taxon>
    </lineage>
</organism>
<keyword evidence="1" id="KW-0812">Transmembrane</keyword>
<reference evidence="2 3" key="1">
    <citation type="submission" date="2016-05" db="EMBL/GenBank/DDBJ databases">
        <title>Nuclear genome of Blastocystis sp. subtype 1 NandII.</title>
        <authorList>
            <person name="Gentekaki E."/>
            <person name="Curtis B."/>
            <person name="Stairs C."/>
            <person name="Eme L."/>
            <person name="Herman E."/>
            <person name="Klimes V."/>
            <person name="Arias M.C."/>
            <person name="Elias M."/>
            <person name="Hilliou F."/>
            <person name="Klute M."/>
            <person name="Malik S.-B."/>
            <person name="Pightling A."/>
            <person name="Rachubinski R."/>
            <person name="Salas D."/>
            <person name="Schlacht A."/>
            <person name="Suga H."/>
            <person name="Archibald J."/>
            <person name="Ball S.G."/>
            <person name="Clark G."/>
            <person name="Dacks J."/>
            <person name="Van Der Giezen M."/>
            <person name="Tsaousis A."/>
            <person name="Roger A."/>
        </authorList>
    </citation>
    <scope>NUCLEOTIDE SEQUENCE [LARGE SCALE GENOMIC DNA]</scope>
    <source>
        <strain evidence="3">ATCC 50177 / NandII</strain>
    </source>
</reference>
<evidence type="ECO:0000256" key="1">
    <source>
        <dbReference type="SAM" id="Phobius"/>
    </source>
</evidence>
<dbReference type="Proteomes" id="UP000078348">
    <property type="component" value="Unassembled WGS sequence"/>
</dbReference>
<gene>
    <name evidence="2" type="ORF">AV274_2639</name>
</gene>